<feature type="domain" description="Aldehyde dehydrogenase" evidence="4">
    <location>
        <begin position="3"/>
        <end position="451"/>
    </location>
</feature>
<dbReference type="InterPro" id="IPR015590">
    <property type="entry name" value="Aldehyde_DH_dom"/>
</dbReference>
<dbReference type="AlphaFoldDB" id="A0A848IQS3"/>
<dbReference type="RefSeq" id="WP_169490389.1">
    <property type="nucleotide sequence ID" value="NZ_JABBGJ010000056.1"/>
</dbReference>
<evidence type="ECO:0000313" key="6">
    <source>
        <dbReference type="Proteomes" id="UP000544134"/>
    </source>
</evidence>
<dbReference type="SUPFAM" id="SSF53720">
    <property type="entry name" value="ALDH-like"/>
    <property type="match status" value="1"/>
</dbReference>
<reference evidence="5 6" key="1">
    <citation type="submission" date="2020-04" db="EMBL/GenBank/DDBJ databases">
        <title>Paraburkholderia sp. RP-4-7 isolated from soil.</title>
        <authorList>
            <person name="Dahal R.H."/>
        </authorList>
    </citation>
    <scope>NUCLEOTIDE SEQUENCE [LARGE SCALE GENOMIC DNA]</scope>
    <source>
        <strain evidence="5 6">RP-4-7</strain>
    </source>
</reference>
<evidence type="ECO:0000256" key="3">
    <source>
        <dbReference type="ARBA" id="ARBA00023002"/>
    </source>
</evidence>
<dbReference type="GO" id="GO:0004777">
    <property type="term" value="F:succinate-semialdehyde dehydrogenase (NAD+) activity"/>
    <property type="evidence" value="ECO:0007669"/>
    <property type="project" value="TreeGrafter"/>
</dbReference>
<evidence type="ECO:0000313" key="5">
    <source>
        <dbReference type="EMBL" id="NMM03590.1"/>
    </source>
</evidence>
<dbReference type="PANTHER" id="PTHR43217:SF2">
    <property type="entry name" value="SUCCINATE-SEMIALDEHYDE DEHYDROGENASE [NADP(+)]"/>
    <property type="match status" value="1"/>
</dbReference>
<keyword evidence="2" id="KW-0521">NADP</keyword>
<gene>
    <name evidence="5" type="ORF">HHL24_37665</name>
</gene>
<comment type="similarity">
    <text evidence="1">Belongs to the aldehyde dehydrogenase family.</text>
</comment>
<dbReference type="FunFam" id="3.40.605.10:FF:000012">
    <property type="entry name" value="NAD-dependent succinate-semialdehyde dehydrogenase"/>
    <property type="match status" value="1"/>
</dbReference>
<keyword evidence="6" id="KW-1185">Reference proteome</keyword>
<dbReference type="Gene3D" id="3.40.605.10">
    <property type="entry name" value="Aldehyde Dehydrogenase, Chain A, domain 1"/>
    <property type="match status" value="1"/>
</dbReference>
<dbReference type="InterPro" id="IPR016163">
    <property type="entry name" value="Ald_DH_C"/>
</dbReference>
<keyword evidence="3" id="KW-0560">Oxidoreductase</keyword>
<dbReference type="InterPro" id="IPR044148">
    <property type="entry name" value="ALDH_GabD1-like"/>
</dbReference>
<dbReference type="InterPro" id="IPR016162">
    <property type="entry name" value="Ald_DH_N"/>
</dbReference>
<sequence>MAYQSVNPNTGKVLKSFDELNDNQLEEAISTAESCFNKWKHTTYAQRAEIISKAAALMRANVDEFAKLATLEMGKRIDEARGEVKFSADILAYYAEHAQTFLAPTKLHPKVGEAHMENSPFGVLFCVEPWNFPYYQLARVAGPHLMAGNVLVVKHAGCVPQCAIAFEKLLLDAGAPEGAYTNLLISHEQSDRVIDDPRIKGVALTGSVEAGRSIAARAGQNLKKTSMELGGSDAFIVLDDADLEKTIPWAVWGRMYNGGQTCCAAKRFIAVDSIADKFLEKFKSALSELKAGDPMDEKTTHGPLSTEAALVQLLKQVDSAVAHGATLVMGGKRIDRPGAFMETTILTDIKPDNPAFRDEFFGPVVSFYRVKDEAAAIALANDSDFGLGGSVFTADEARGKRVASGVETGMMFINNIDWSDAELPFGGIKDSGYGRELGNMGIQEFVNTKLVRTARLDAPV</sequence>
<organism evidence="5 6">
    <name type="scientific">Paraburkholderia polaris</name>
    <dbReference type="NCBI Taxonomy" id="2728848"/>
    <lineage>
        <taxon>Bacteria</taxon>
        <taxon>Pseudomonadati</taxon>
        <taxon>Pseudomonadota</taxon>
        <taxon>Betaproteobacteria</taxon>
        <taxon>Burkholderiales</taxon>
        <taxon>Burkholderiaceae</taxon>
        <taxon>Paraburkholderia</taxon>
    </lineage>
</organism>
<accession>A0A848IQS3</accession>
<dbReference type="FunFam" id="3.40.309.10:FF:000009">
    <property type="entry name" value="Aldehyde dehydrogenase A"/>
    <property type="match status" value="1"/>
</dbReference>
<evidence type="ECO:0000256" key="2">
    <source>
        <dbReference type="ARBA" id="ARBA00022857"/>
    </source>
</evidence>
<name>A0A848IQS3_9BURK</name>
<dbReference type="PANTHER" id="PTHR43217">
    <property type="entry name" value="SUCCINATE SEMIALDEHYDE DEHYDROGENASE [NAD(P)+] SAD"/>
    <property type="match status" value="1"/>
</dbReference>
<comment type="caution">
    <text evidence="5">The sequence shown here is derived from an EMBL/GenBank/DDBJ whole genome shotgun (WGS) entry which is preliminary data.</text>
</comment>
<dbReference type="EMBL" id="JABBGJ010000056">
    <property type="protein sequence ID" value="NMM03590.1"/>
    <property type="molecule type" value="Genomic_DNA"/>
</dbReference>
<dbReference type="Proteomes" id="UP000544134">
    <property type="component" value="Unassembled WGS sequence"/>
</dbReference>
<dbReference type="InterPro" id="IPR016161">
    <property type="entry name" value="Ald_DH/histidinol_DH"/>
</dbReference>
<dbReference type="InterPro" id="IPR047110">
    <property type="entry name" value="GABD/Sad-like"/>
</dbReference>
<dbReference type="Pfam" id="PF00171">
    <property type="entry name" value="Aldedh"/>
    <property type="match status" value="1"/>
</dbReference>
<proteinExistence type="inferred from homology"/>
<dbReference type="GO" id="GO:0004030">
    <property type="term" value="F:aldehyde dehydrogenase [NAD(P)+] activity"/>
    <property type="evidence" value="ECO:0007669"/>
    <property type="project" value="InterPro"/>
</dbReference>
<evidence type="ECO:0000256" key="1">
    <source>
        <dbReference type="ARBA" id="ARBA00009986"/>
    </source>
</evidence>
<dbReference type="Gene3D" id="3.40.309.10">
    <property type="entry name" value="Aldehyde Dehydrogenase, Chain A, domain 2"/>
    <property type="match status" value="1"/>
</dbReference>
<protein>
    <submittedName>
        <fullName evidence="5">NAD-dependent succinate-semialdehyde dehydrogenase</fullName>
    </submittedName>
</protein>
<dbReference type="CDD" id="cd07100">
    <property type="entry name" value="ALDH_SSADH1_GabD1"/>
    <property type="match status" value="1"/>
</dbReference>
<evidence type="ECO:0000259" key="4">
    <source>
        <dbReference type="Pfam" id="PF00171"/>
    </source>
</evidence>